<dbReference type="AlphaFoldDB" id="A0A149V4W7"/>
<evidence type="ECO:0000313" key="2">
    <source>
        <dbReference type="EMBL" id="KXV75281.1"/>
    </source>
</evidence>
<feature type="compositionally biased region" description="Basic residues" evidence="1">
    <location>
        <begin position="10"/>
        <end position="23"/>
    </location>
</feature>
<comment type="caution">
    <text evidence="2">The sequence shown here is derived from an EMBL/GenBank/DDBJ whole genome shotgun (WGS) entry which is preliminary data.</text>
</comment>
<dbReference type="EMBL" id="LHZX01000022">
    <property type="protein sequence ID" value="KXV75281.1"/>
    <property type="molecule type" value="Genomic_DNA"/>
</dbReference>
<organism evidence="2 3">
    <name type="scientific">Acetobacter malorum</name>
    <dbReference type="NCBI Taxonomy" id="178901"/>
    <lineage>
        <taxon>Bacteria</taxon>
        <taxon>Pseudomonadati</taxon>
        <taxon>Pseudomonadota</taxon>
        <taxon>Alphaproteobacteria</taxon>
        <taxon>Acetobacterales</taxon>
        <taxon>Acetobacteraceae</taxon>
        <taxon>Acetobacter</taxon>
    </lineage>
</organism>
<feature type="non-terminal residue" evidence="2">
    <location>
        <position position="1"/>
    </location>
</feature>
<protein>
    <submittedName>
        <fullName evidence="2">Uncharacterized protein</fullName>
    </submittedName>
</protein>
<proteinExistence type="predicted"/>
<evidence type="ECO:0000256" key="1">
    <source>
        <dbReference type="SAM" id="MobiDB-lite"/>
    </source>
</evidence>
<accession>A0A149V4W7</accession>
<sequence length="74" mass="8668">LEPLRETVRPPKRPLPGRKRGRPKKSESQETNFPEEDVDIRSLGPVPTFAPINYEELDRAIENAERIIRRYRAD</sequence>
<name>A0A149V4W7_9PROT</name>
<gene>
    <name evidence="2" type="ORF">AD951_00105</name>
</gene>
<dbReference type="Proteomes" id="UP000075377">
    <property type="component" value="Unassembled WGS sequence"/>
</dbReference>
<reference evidence="2 3" key="1">
    <citation type="submission" date="2015-06" db="EMBL/GenBank/DDBJ databases">
        <title>Improved classification and identification of acetic acid bacteria using matrix-assisted laser desorption/ionization time-of-flight mass spectrometry; Gluconobacter nephelii and Gluconobacter uchimurae are later heterotypic synonyms of Gluconobacter japonicus and Gluconobacter oxydans, respectively.</title>
        <authorList>
            <person name="Li L."/>
            <person name="Cleenwerck I."/>
            <person name="De Vuyst L."/>
            <person name="Vandamme P."/>
        </authorList>
    </citation>
    <scope>NUCLEOTIDE SEQUENCE [LARGE SCALE GENOMIC DNA]</scope>
    <source>
        <strain evidence="2 3">LMG 1699</strain>
    </source>
</reference>
<feature type="region of interest" description="Disordered" evidence="1">
    <location>
        <begin position="1"/>
        <end position="45"/>
    </location>
</feature>
<evidence type="ECO:0000313" key="3">
    <source>
        <dbReference type="Proteomes" id="UP000075377"/>
    </source>
</evidence>
<dbReference type="PATRIC" id="fig|178901.14.peg.2063"/>